<proteinExistence type="predicted"/>
<dbReference type="SMART" id="SM00065">
    <property type="entry name" value="GAF"/>
    <property type="match status" value="1"/>
</dbReference>
<dbReference type="PANTHER" id="PTHR43102">
    <property type="entry name" value="SLR1143 PROTEIN"/>
    <property type="match status" value="1"/>
</dbReference>
<reference evidence="2 3" key="1">
    <citation type="submission" date="2020-06" db="EMBL/GenBank/DDBJ databases">
        <title>Dyadobacter sandarakinus sp. nov., isolated from the soil of the Arctic Yellow River Station.</title>
        <authorList>
            <person name="Zhang Y."/>
            <person name="Peng F."/>
        </authorList>
    </citation>
    <scope>NUCLEOTIDE SEQUENCE [LARGE SCALE GENOMIC DNA]</scope>
    <source>
        <strain evidence="2 3">Q3-56</strain>
    </source>
</reference>
<evidence type="ECO:0000313" key="3">
    <source>
        <dbReference type="Proteomes" id="UP000612680"/>
    </source>
</evidence>
<dbReference type="SUPFAM" id="SSF55781">
    <property type="entry name" value="GAF domain-like"/>
    <property type="match status" value="1"/>
</dbReference>
<dbReference type="InterPro" id="IPR029016">
    <property type="entry name" value="GAF-like_dom_sf"/>
</dbReference>
<feature type="domain" description="GAF" evidence="1">
    <location>
        <begin position="26"/>
        <end position="169"/>
    </location>
</feature>
<name>A0ABX7I947_9BACT</name>
<accession>A0ABX7I947</accession>
<dbReference type="InterPro" id="IPR003018">
    <property type="entry name" value="GAF"/>
</dbReference>
<organism evidence="2 3">
    <name type="scientific">Dyadobacter sandarakinus</name>
    <dbReference type="NCBI Taxonomy" id="2747268"/>
    <lineage>
        <taxon>Bacteria</taxon>
        <taxon>Pseudomonadati</taxon>
        <taxon>Bacteroidota</taxon>
        <taxon>Cytophagia</taxon>
        <taxon>Cytophagales</taxon>
        <taxon>Spirosomataceae</taxon>
        <taxon>Dyadobacter</taxon>
    </lineage>
</organism>
<dbReference type="Gene3D" id="3.30.450.40">
    <property type="match status" value="1"/>
</dbReference>
<dbReference type="RefSeq" id="WP_204657342.1">
    <property type="nucleotide sequence ID" value="NZ_CP056775.1"/>
</dbReference>
<dbReference type="Proteomes" id="UP000612680">
    <property type="component" value="Chromosome"/>
</dbReference>
<evidence type="ECO:0000259" key="1">
    <source>
        <dbReference type="SMART" id="SM00065"/>
    </source>
</evidence>
<dbReference type="Pfam" id="PF01590">
    <property type="entry name" value="GAF"/>
    <property type="match status" value="1"/>
</dbReference>
<evidence type="ECO:0000313" key="2">
    <source>
        <dbReference type="EMBL" id="QRR02415.1"/>
    </source>
</evidence>
<dbReference type="PANTHER" id="PTHR43102:SF2">
    <property type="entry name" value="GAF DOMAIN-CONTAINING PROTEIN"/>
    <property type="match status" value="1"/>
</dbReference>
<gene>
    <name evidence="2" type="ORF">HWI92_16605</name>
</gene>
<sequence>MSENVHTPAEQDRIAALKEYEILDSISEQEYDDITALASLICQTPVSLISLIDDSRQWFKSNHGLSVRETPRDFAFCTHTILNPSQVFVVPDSREDARFADNPLVTGDPHVIFYAGAPLIDSNGFALGSLCVIDHTPKSLSETQLSALQILAKNVVNLIENRKVQRSMKVLQKVLELRHQETEDMRECIQGLISDNLYPALMDARAMSGNIQDRTKDALTAKLDVALETTQRIQKEVQE</sequence>
<keyword evidence="3" id="KW-1185">Reference proteome</keyword>
<protein>
    <submittedName>
        <fullName evidence="2">GAF domain-containing protein</fullName>
    </submittedName>
</protein>
<dbReference type="EMBL" id="CP056775">
    <property type="protein sequence ID" value="QRR02415.1"/>
    <property type="molecule type" value="Genomic_DNA"/>
</dbReference>